<protein>
    <submittedName>
        <fullName evidence="1">Uncharacterized protein</fullName>
    </submittedName>
</protein>
<reference evidence="1" key="2">
    <citation type="journal article" date="2021" name="Genome Biol. Evol.">
        <title>Developing a high-quality reference genome for a parasitic bivalve with doubly uniparental inheritance (Bivalvia: Unionida).</title>
        <authorList>
            <person name="Smith C.H."/>
        </authorList>
    </citation>
    <scope>NUCLEOTIDE SEQUENCE</scope>
    <source>
        <strain evidence="1">CHS0354</strain>
        <tissue evidence="1">Mantle</tissue>
    </source>
</reference>
<evidence type="ECO:0000313" key="2">
    <source>
        <dbReference type="Proteomes" id="UP001195483"/>
    </source>
</evidence>
<proteinExistence type="predicted"/>
<reference evidence="1" key="3">
    <citation type="submission" date="2023-05" db="EMBL/GenBank/DDBJ databases">
        <authorList>
            <person name="Smith C.H."/>
        </authorList>
    </citation>
    <scope>NUCLEOTIDE SEQUENCE</scope>
    <source>
        <strain evidence="1">CHS0354</strain>
        <tissue evidence="1">Mantle</tissue>
    </source>
</reference>
<sequence>MEEGSKTHNNRYKEELFEKGEEQTHFAPSSCNTNLLTLRGHIIGIRNGINLMLKDENCPEINISFDVPKGQMTLLPTFKYNAKLSSGLLSLR</sequence>
<dbReference type="Proteomes" id="UP001195483">
    <property type="component" value="Unassembled WGS sequence"/>
</dbReference>
<gene>
    <name evidence="1" type="ORF">CHS0354_040531</name>
</gene>
<reference evidence="1" key="1">
    <citation type="journal article" date="2021" name="Genome Biol. Evol.">
        <title>A High-Quality Reference Genome for a Parasitic Bivalve with Doubly Uniparental Inheritance (Bivalvia: Unionida).</title>
        <authorList>
            <person name="Smith C.H."/>
        </authorList>
    </citation>
    <scope>NUCLEOTIDE SEQUENCE</scope>
    <source>
        <strain evidence="1">CHS0354</strain>
    </source>
</reference>
<dbReference type="EMBL" id="JAEAOA010002338">
    <property type="protein sequence ID" value="KAK3602466.1"/>
    <property type="molecule type" value="Genomic_DNA"/>
</dbReference>
<dbReference type="AlphaFoldDB" id="A0AAE0T2E6"/>
<organism evidence="1 2">
    <name type="scientific">Potamilus streckersoni</name>
    <dbReference type="NCBI Taxonomy" id="2493646"/>
    <lineage>
        <taxon>Eukaryota</taxon>
        <taxon>Metazoa</taxon>
        <taxon>Spiralia</taxon>
        <taxon>Lophotrochozoa</taxon>
        <taxon>Mollusca</taxon>
        <taxon>Bivalvia</taxon>
        <taxon>Autobranchia</taxon>
        <taxon>Heteroconchia</taxon>
        <taxon>Palaeoheterodonta</taxon>
        <taxon>Unionida</taxon>
        <taxon>Unionoidea</taxon>
        <taxon>Unionidae</taxon>
        <taxon>Ambleminae</taxon>
        <taxon>Lampsilini</taxon>
        <taxon>Potamilus</taxon>
    </lineage>
</organism>
<evidence type="ECO:0000313" key="1">
    <source>
        <dbReference type="EMBL" id="KAK3602466.1"/>
    </source>
</evidence>
<name>A0AAE0T2E6_9BIVA</name>
<keyword evidence="2" id="KW-1185">Reference proteome</keyword>
<comment type="caution">
    <text evidence="1">The sequence shown here is derived from an EMBL/GenBank/DDBJ whole genome shotgun (WGS) entry which is preliminary data.</text>
</comment>
<accession>A0AAE0T2E6</accession>